<name>A0A2T7P0J7_POMCA</name>
<reference evidence="1 2" key="1">
    <citation type="submission" date="2018-04" db="EMBL/GenBank/DDBJ databases">
        <title>The genome of golden apple snail Pomacea canaliculata provides insight into stress tolerance and invasive adaptation.</title>
        <authorList>
            <person name="Liu C."/>
            <person name="Liu B."/>
            <person name="Ren Y."/>
            <person name="Zhang Y."/>
            <person name="Wang H."/>
            <person name="Li S."/>
            <person name="Jiang F."/>
            <person name="Yin L."/>
            <person name="Zhang G."/>
            <person name="Qian W."/>
            <person name="Fan W."/>
        </authorList>
    </citation>
    <scope>NUCLEOTIDE SEQUENCE [LARGE SCALE GENOMIC DNA]</scope>
    <source>
        <strain evidence="1">SZHN2017</strain>
        <tissue evidence="1">Muscle</tissue>
    </source>
</reference>
<dbReference type="EMBL" id="PZQS01000007">
    <property type="protein sequence ID" value="PVD26948.1"/>
    <property type="molecule type" value="Genomic_DNA"/>
</dbReference>
<protein>
    <submittedName>
        <fullName evidence="1">Uncharacterized protein</fullName>
    </submittedName>
</protein>
<dbReference type="Proteomes" id="UP000245119">
    <property type="component" value="Linkage Group LG7"/>
</dbReference>
<proteinExistence type="predicted"/>
<evidence type="ECO:0000313" key="2">
    <source>
        <dbReference type="Proteomes" id="UP000245119"/>
    </source>
</evidence>
<dbReference type="AlphaFoldDB" id="A0A2T7P0J7"/>
<keyword evidence="2" id="KW-1185">Reference proteome</keyword>
<accession>A0A2T7P0J7</accession>
<evidence type="ECO:0000313" key="1">
    <source>
        <dbReference type="EMBL" id="PVD26948.1"/>
    </source>
</evidence>
<sequence>MGNHYVKVKSTCPNIYIVTFNQSDILYWNYRELRHVPLDGEVEVSGICAGGYVKVGVIYSISPTSQMCCYDLFRVYHGGELTIKSVSHDKGVVKWKFKSGTWGDLLAKGRTIRVNAGLLPNITINSFSARRRHGSEDAHSIEESRRL</sequence>
<gene>
    <name evidence="1" type="ORF">C0Q70_12096</name>
</gene>
<comment type="caution">
    <text evidence="1">The sequence shown here is derived from an EMBL/GenBank/DDBJ whole genome shotgun (WGS) entry which is preliminary data.</text>
</comment>
<organism evidence="1 2">
    <name type="scientific">Pomacea canaliculata</name>
    <name type="common">Golden apple snail</name>
    <dbReference type="NCBI Taxonomy" id="400727"/>
    <lineage>
        <taxon>Eukaryota</taxon>
        <taxon>Metazoa</taxon>
        <taxon>Spiralia</taxon>
        <taxon>Lophotrochozoa</taxon>
        <taxon>Mollusca</taxon>
        <taxon>Gastropoda</taxon>
        <taxon>Caenogastropoda</taxon>
        <taxon>Architaenioglossa</taxon>
        <taxon>Ampullarioidea</taxon>
        <taxon>Ampullariidae</taxon>
        <taxon>Pomacea</taxon>
    </lineage>
</organism>